<evidence type="ECO:0000256" key="5">
    <source>
        <dbReference type="PIRSR" id="PIRSR602401-1"/>
    </source>
</evidence>
<comment type="cofactor">
    <cofactor evidence="1 5">
        <name>heme</name>
        <dbReference type="ChEBI" id="CHEBI:30413"/>
    </cofactor>
</comment>
<dbReference type="Gene3D" id="1.10.630.10">
    <property type="entry name" value="Cytochrome P450"/>
    <property type="match status" value="1"/>
</dbReference>
<dbReference type="InterPro" id="IPR001128">
    <property type="entry name" value="Cyt_P450"/>
</dbReference>
<keyword evidence="2 5" id="KW-0479">Metal-binding</keyword>
<dbReference type="PRINTS" id="PR00385">
    <property type="entry name" value="P450"/>
</dbReference>
<dbReference type="PROSITE" id="PS00086">
    <property type="entry name" value="CYTOCHROME_P450"/>
    <property type="match status" value="1"/>
</dbReference>
<reference evidence="7" key="1">
    <citation type="journal article" date="2014" name="Nat. Commun.">
        <title>Multiple recent horizontal transfers of a large genomic region in cheese making fungi.</title>
        <authorList>
            <person name="Cheeseman K."/>
            <person name="Ropars J."/>
            <person name="Renault P."/>
            <person name="Dupont J."/>
            <person name="Gouzy J."/>
            <person name="Branca A."/>
            <person name="Abraham A.L."/>
            <person name="Ceppi M."/>
            <person name="Conseiller E."/>
            <person name="Debuchy R."/>
            <person name="Malagnac F."/>
            <person name="Goarin A."/>
            <person name="Silar P."/>
            <person name="Lacoste S."/>
            <person name="Sallet E."/>
            <person name="Bensimon A."/>
            <person name="Giraud T."/>
            <person name="Brygoo Y."/>
        </authorList>
    </citation>
    <scope>NUCLEOTIDE SEQUENCE [LARGE SCALE GENOMIC DNA]</scope>
    <source>
        <strain evidence="7">FM164</strain>
    </source>
</reference>
<feature type="binding site" description="axial binding residue" evidence="5">
    <location>
        <position position="462"/>
    </location>
    <ligand>
        <name>heme</name>
        <dbReference type="ChEBI" id="CHEBI:30413"/>
    </ligand>
    <ligandPart>
        <name>Fe</name>
        <dbReference type="ChEBI" id="CHEBI:18248"/>
    </ligandPart>
</feature>
<organism evidence="7 8">
    <name type="scientific">Penicillium roqueforti (strain FM164)</name>
    <dbReference type="NCBI Taxonomy" id="1365484"/>
    <lineage>
        <taxon>Eukaryota</taxon>
        <taxon>Fungi</taxon>
        <taxon>Dikarya</taxon>
        <taxon>Ascomycota</taxon>
        <taxon>Pezizomycotina</taxon>
        <taxon>Eurotiomycetes</taxon>
        <taxon>Eurotiomycetidae</taxon>
        <taxon>Eurotiales</taxon>
        <taxon>Aspergillaceae</taxon>
        <taxon>Penicillium</taxon>
    </lineage>
</organism>
<name>W6PXP4_PENRF</name>
<dbReference type="PANTHER" id="PTHR24305">
    <property type="entry name" value="CYTOCHROME P450"/>
    <property type="match status" value="1"/>
</dbReference>
<dbReference type="STRING" id="1365484.W6PXP4"/>
<dbReference type="Pfam" id="PF00067">
    <property type="entry name" value="p450"/>
    <property type="match status" value="1"/>
</dbReference>
<dbReference type="OrthoDB" id="1470350at2759"/>
<dbReference type="InterPro" id="IPR036396">
    <property type="entry name" value="Cyt_P450_sf"/>
</dbReference>
<evidence type="ECO:0000256" key="2">
    <source>
        <dbReference type="ARBA" id="ARBA00022723"/>
    </source>
</evidence>
<dbReference type="InterPro" id="IPR017972">
    <property type="entry name" value="Cyt_P450_CS"/>
</dbReference>
<dbReference type="InterPro" id="IPR050121">
    <property type="entry name" value="Cytochrome_P450_monoxygenase"/>
</dbReference>
<keyword evidence="6" id="KW-0503">Monooxygenase</keyword>
<keyword evidence="4 5" id="KW-0408">Iron</keyword>
<keyword evidence="8" id="KW-1185">Reference proteome</keyword>
<dbReference type="GO" id="GO:0005506">
    <property type="term" value="F:iron ion binding"/>
    <property type="evidence" value="ECO:0007669"/>
    <property type="project" value="InterPro"/>
</dbReference>
<gene>
    <name evidence="7" type="ORF">PROQFM164_S01g002814</name>
</gene>
<dbReference type="EMBL" id="HG792015">
    <property type="protein sequence ID" value="CDM29003.1"/>
    <property type="molecule type" value="Genomic_DNA"/>
</dbReference>
<dbReference type="GO" id="GO:0004497">
    <property type="term" value="F:monooxygenase activity"/>
    <property type="evidence" value="ECO:0007669"/>
    <property type="project" value="UniProtKB-KW"/>
</dbReference>
<dbReference type="SUPFAM" id="SSF48264">
    <property type="entry name" value="Cytochrome P450"/>
    <property type="match status" value="1"/>
</dbReference>
<sequence>MASLSVIAVVLAPVLFLIKYLLLDPLFLSPLSRVPGPKAFALTKWRLAYEDWKGARTRTIHHLHQKYGPVVRIGPDEVSFNSLAALRTIYGPGSKYGRTGFYRMFDVYGRQNLFTFHSAVEHGQRKKLLSHAYSKSTMLKEPSTGMVEEKARKYMALIDAEPGHVSEIFSTLHYYSLDNITEFLYGRYGSTSALEGSEPHRALIGDILDPSRRKLSWFTVHLNTVTKWLYSRTNTMETVVQPLLPMQKPATYTGIREFALQAYRSFRSDMEMSEKEGRPSEEAEGSSILERLWAYHQTHKTDGLDDLEIASECADHFLAGIDTTSDTLMFLIWSLSQPRNKAFQEKLRREVLGLSRESLNGHGLPTAEASDKCIYLNAVIKETLRLYAPLPTFEPRSSVADTVIDGYNIPANVTVGMSPFTLHRNPEVFKDPRTFNPDRWLGPQAAEMNRWFWAFSSGGRMCIGLHLAMAEMTTLAATIYRKYSTTIAPGFEDITPGITARFEVFYDDRFPKMLEHTCLIKFEELGGNA</sequence>
<keyword evidence="3 6" id="KW-0560">Oxidoreductase</keyword>
<dbReference type="PANTHER" id="PTHR24305:SF164">
    <property type="entry name" value="P450, PUTATIVE (EUROFUNG)-RELATED"/>
    <property type="match status" value="1"/>
</dbReference>
<dbReference type="PRINTS" id="PR00463">
    <property type="entry name" value="EP450I"/>
</dbReference>
<evidence type="ECO:0000313" key="7">
    <source>
        <dbReference type="EMBL" id="CDM29003.1"/>
    </source>
</evidence>
<dbReference type="OMA" id="LHWFSLD"/>
<keyword evidence="5 6" id="KW-0349">Heme</keyword>
<evidence type="ECO:0000256" key="1">
    <source>
        <dbReference type="ARBA" id="ARBA00001971"/>
    </source>
</evidence>
<proteinExistence type="inferred from homology"/>
<dbReference type="AlphaFoldDB" id="W6PXP4"/>
<evidence type="ECO:0000256" key="4">
    <source>
        <dbReference type="ARBA" id="ARBA00023004"/>
    </source>
</evidence>
<dbReference type="GO" id="GO:0020037">
    <property type="term" value="F:heme binding"/>
    <property type="evidence" value="ECO:0007669"/>
    <property type="project" value="InterPro"/>
</dbReference>
<dbReference type="GO" id="GO:0016705">
    <property type="term" value="F:oxidoreductase activity, acting on paired donors, with incorporation or reduction of molecular oxygen"/>
    <property type="evidence" value="ECO:0007669"/>
    <property type="project" value="InterPro"/>
</dbReference>
<dbReference type="Proteomes" id="UP000030686">
    <property type="component" value="Unassembled WGS sequence"/>
</dbReference>
<dbReference type="InterPro" id="IPR002401">
    <property type="entry name" value="Cyt_P450_E_grp-I"/>
</dbReference>
<comment type="similarity">
    <text evidence="6">Belongs to the cytochrome P450 family.</text>
</comment>
<accession>W6PXP4</accession>
<protein>
    <submittedName>
        <fullName evidence="7">Cytochrome P450</fullName>
    </submittedName>
</protein>
<evidence type="ECO:0000313" key="8">
    <source>
        <dbReference type="Proteomes" id="UP000030686"/>
    </source>
</evidence>
<dbReference type="CDD" id="cd11059">
    <property type="entry name" value="CYP_fungal"/>
    <property type="match status" value="1"/>
</dbReference>
<evidence type="ECO:0000256" key="3">
    <source>
        <dbReference type="ARBA" id="ARBA00023002"/>
    </source>
</evidence>
<evidence type="ECO:0000256" key="6">
    <source>
        <dbReference type="RuleBase" id="RU000461"/>
    </source>
</evidence>
<dbReference type="GO" id="GO:0043386">
    <property type="term" value="P:mycotoxin biosynthetic process"/>
    <property type="evidence" value="ECO:0007669"/>
    <property type="project" value="UniProtKB-ARBA"/>
</dbReference>